<gene>
    <name evidence="1" type="ORF">S01H1_52947</name>
</gene>
<accession>X0WAD5</accession>
<name>X0WAD5_9ZZZZ</name>
<protein>
    <recommendedName>
        <fullName evidence="2">Glycoside hydrolase family 38 N-terminal domain-containing protein</fullName>
    </recommendedName>
</protein>
<dbReference type="SUPFAM" id="SSF88713">
    <property type="entry name" value="Glycoside hydrolase/deacetylase"/>
    <property type="match status" value="1"/>
</dbReference>
<dbReference type="EMBL" id="BARS01034254">
    <property type="protein sequence ID" value="GAG20182.1"/>
    <property type="molecule type" value="Genomic_DNA"/>
</dbReference>
<evidence type="ECO:0008006" key="2">
    <source>
        <dbReference type="Google" id="ProtNLM"/>
    </source>
</evidence>
<sequence>EVLRYDKGRVKQIPCGVGRLNVRPGRWYQFKAAAVEQMILGKIWPANAEEPPWQLRLRTPDRRAGRVGLIAQDASRVEFRNVRILSGARVEALRRRMVGEREAHRMQLRRTITLQLKPTPFVHRTARGPARRIDLRTVARRKPEPVGGTLSIRFGDTSQTRTVKTSDFVDGVYPLLVPEPSAPTKLRVGFDTSIEKRLEARCRVEPVRKWTFYMTPHTHYDIGYTHPQDEVIERLSRDMDTAQQYCDQTADWPVESRYR</sequence>
<feature type="non-terminal residue" evidence="1">
    <location>
        <position position="1"/>
    </location>
</feature>
<evidence type="ECO:0000313" key="1">
    <source>
        <dbReference type="EMBL" id="GAG20182.1"/>
    </source>
</evidence>
<feature type="non-terminal residue" evidence="1">
    <location>
        <position position="259"/>
    </location>
</feature>
<comment type="caution">
    <text evidence="1">The sequence shown here is derived from an EMBL/GenBank/DDBJ whole genome shotgun (WGS) entry which is preliminary data.</text>
</comment>
<dbReference type="GO" id="GO:0005975">
    <property type="term" value="P:carbohydrate metabolic process"/>
    <property type="evidence" value="ECO:0007669"/>
    <property type="project" value="InterPro"/>
</dbReference>
<dbReference type="AlphaFoldDB" id="X0WAD5"/>
<organism evidence="1">
    <name type="scientific">marine sediment metagenome</name>
    <dbReference type="NCBI Taxonomy" id="412755"/>
    <lineage>
        <taxon>unclassified sequences</taxon>
        <taxon>metagenomes</taxon>
        <taxon>ecological metagenomes</taxon>
    </lineage>
</organism>
<reference evidence="1" key="1">
    <citation type="journal article" date="2014" name="Front. Microbiol.">
        <title>High frequency of phylogenetically diverse reductive dehalogenase-homologous genes in deep subseafloor sedimentary metagenomes.</title>
        <authorList>
            <person name="Kawai M."/>
            <person name="Futagami T."/>
            <person name="Toyoda A."/>
            <person name="Takaki Y."/>
            <person name="Nishi S."/>
            <person name="Hori S."/>
            <person name="Arai W."/>
            <person name="Tsubouchi T."/>
            <person name="Morono Y."/>
            <person name="Uchiyama I."/>
            <person name="Ito T."/>
            <person name="Fujiyama A."/>
            <person name="Inagaki F."/>
            <person name="Takami H."/>
        </authorList>
    </citation>
    <scope>NUCLEOTIDE SEQUENCE</scope>
    <source>
        <strain evidence="1">Expedition CK06-06</strain>
    </source>
</reference>
<dbReference type="InterPro" id="IPR011330">
    <property type="entry name" value="Glyco_hydro/deAcase_b/a-brl"/>
</dbReference>
<proteinExistence type="predicted"/>